<dbReference type="InterPro" id="IPR036734">
    <property type="entry name" value="Neur_chan_lig-bd_sf"/>
</dbReference>
<evidence type="ECO:0000256" key="4">
    <source>
        <dbReference type="ARBA" id="ARBA00023018"/>
    </source>
</evidence>
<keyword evidence="6" id="KW-0472">Membrane</keyword>
<dbReference type="GO" id="GO:0022848">
    <property type="term" value="F:acetylcholine-gated monoatomic cation-selective channel activity"/>
    <property type="evidence" value="ECO:0007669"/>
    <property type="project" value="InterPro"/>
</dbReference>
<dbReference type="InterPro" id="IPR002394">
    <property type="entry name" value="Nicotinic_acetylcholine_rcpt"/>
</dbReference>
<evidence type="ECO:0000256" key="10">
    <source>
        <dbReference type="ARBA" id="ARBA00023303"/>
    </source>
</evidence>
<keyword evidence="3" id="KW-0812">Transmembrane</keyword>
<dbReference type="SUPFAM" id="SSF63712">
    <property type="entry name" value="Nicotinic receptor ligand binding domain-like"/>
    <property type="match status" value="1"/>
</dbReference>
<evidence type="ECO:0000256" key="11">
    <source>
        <dbReference type="ARBA" id="ARBA00034104"/>
    </source>
</evidence>
<keyword evidence="9" id="KW-1071">Ligand-gated ion channel</keyword>
<dbReference type="InterPro" id="IPR006201">
    <property type="entry name" value="Neur_channel"/>
</dbReference>
<keyword evidence="2" id="KW-1003">Cell membrane</keyword>
<dbReference type="InterPro" id="IPR006202">
    <property type="entry name" value="Neur_chan_lig-bd"/>
</dbReference>
<dbReference type="GO" id="GO:0004888">
    <property type="term" value="F:transmembrane signaling receptor activity"/>
    <property type="evidence" value="ECO:0007669"/>
    <property type="project" value="InterPro"/>
</dbReference>
<keyword evidence="13" id="KW-1185">Reference proteome</keyword>
<keyword evidence="1" id="KW-0813">Transport</keyword>
<feature type="domain" description="Neurotransmitter-gated ion-channel ligand-binding" evidence="12">
    <location>
        <begin position="76"/>
        <end position="168"/>
    </location>
</feature>
<evidence type="ECO:0000313" key="14">
    <source>
        <dbReference type="WBParaSite" id="Hba_01047"/>
    </source>
</evidence>
<dbReference type="Gene3D" id="2.70.170.10">
    <property type="entry name" value="Neurotransmitter-gated ion-channel ligand-binding domain"/>
    <property type="match status" value="1"/>
</dbReference>
<keyword evidence="5" id="KW-0406">Ion transport</keyword>
<comment type="subcellular location">
    <subcellularLocation>
        <location evidence="11">Postsynaptic cell membrane</location>
        <topology evidence="11">Multi-pass membrane protein</topology>
    </subcellularLocation>
</comment>
<accession>A0A1I7W8R9</accession>
<dbReference type="PRINTS" id="PR00254">
    <property type="entry name" value="NICOTINICR"/>
</dbReference>
<name>A0A1I7W8R9_HETBA</name>
<dbReference type="InterPro" id="IPR018000">
    <property type="entry name" value="Neurotransmitter_ion_chnl_CS"/>
</dbReference>
<evidence type="ECO:0000256" key="8">
    <source>
        <dbReference type="ARBA" id="ARBA00023257"/>
    </source>
</evidence>
<keyword evidence="7" id="KW-0675">Receptor</keyword>
<evidence type="ECO:0000256" key="9">
    <source>
        <dbReference type="ARBA" id="ARBA00023286"/>
    </source>
</evidence>
<evidence type="ECO:0000313" key="13">
    <source>
        <dbReference type="Proteomes" id="UP000095283"/>
    </source>
</evidence>
<evidence type="ECO:0000256" key="3">
    <source>
        <dbReference type="ARBA" id="ARBA00022692"/>
    </source>
</evidence>
<evidence type="ECO:0000256" key="5">
    <source>
        <dbReference type="ARBA" id="ARBA00023065"/>
    </source>
</evidence>
<dbReference type="Pfam" id="PF02931">
    <property type="entry name" value="Neur_chan_LBD"/>
    <property type="match status" value="1"/>
</dbReference>
<keyword evidence="8" id="KW-0628">Postsynaptic cell membrane</keyword>
<proteinExistence type="predicted"/>
<dbReference type="PANTHER" id="PTHR18945">
    <property type="entry name" value="NEUROTRANSMITTER GATED ION CHANNEL"/>
    <property type="match status" value="1"/>
</dbReference>
<evidence type="ECO:0000256" key="7">
    <source>
        <dbReference type="ARBA" id="ARBA00023170"/>
    </source>
</evidence>
<keyword evidence="4" id="KW-0770">Synapse</keyword>
<keyword evidence="10" id="KW-0407">Ion channel</keyword>
<dbReference type="PROSITE" id="PS00236">
    <property type="entry name" value="NEUROTR_ION_CHANNEL"/>
    <property type="match status" value="1"/>
</dbReference>
<dbReference type="AlphaFoldDB" id="A0A1I7W8R9"/>
<protein>
    <submittedName>
        <fullName evidence="14">Neur_chan_LBD domain-containing protein</fullName>
    </submittedName>
</protein>
<dbReference type="WBParaSite" id="Hba_01047">
    <property type="protein sequence ID" value="Hba_01047"/>
    <property type="gene ID" value="Hba_01047"/>
</dbReference>
<sequence length="210" mass="24516">MISNCDGIQRIMVSCFQKIRSYFPCNYIIISAIWRLIYQEGDVHFRPQHQQVKDFSQEIYQISTYHVIEYGYQTSCFSTSSADGNYEVSFRSNAFVEYTGDVLWVPPAMFKSSCRIDVEWFPFDEQSCTLVFGSWTYNSDEVLLNWYKNVEAVQLTDYSYSGIWDVIGNNLPTTCRPPVKSLVQVHVPGYLINKKETKESKIVFHVVIRR</sequence>
<evidence type="ECO:0000256" key="2">
    <source>
        <dbReference type="ARBA" id="ARBA00022475"/>
    </source>
</evidence>
<reference evidence="14" key="1">
    <citation type="submission" date="2016-11" db="UniProtKB">
        <authorList>
            <consortium name="WormBaseParasite"/>
        </authorList>
    </citation>
    <scope>IDENTIFICATION</scope>
</reference>
<evidence type="ECO:0000259" key="12">
    <source>
        <dbReference type="Pfam" id="PF02931"/>
    </source>
</evidence>
<dbReference type="GO" id="GO:0045211">
    <property type="term" value="C:postsynaptic membrane"/>
    <property type="evidence" value="ECO:0007669"/>
    <property type="project" value="UniProtKB-SubCell"/>
</dbReference>
<evidence type="ECO:0000256" key="6">
    <source>
        <dbReference type="ARBA" id="ARBA00023136"/>
    </source>
</evidence>
<evidence type="ECO:0000256" key="1">
    <source>
        <dbReference type="ARBA" id="ARBA00022448"/>
    </source>
</evidence>
<organism evidence="13 14">
    <name type="scientific">Heterorhabditis bacteriophora</name>
    <name type="common">Entomopathogenic nematode worm</name>
    <dbReference type="NCBI Taxonomy" id="37862"/>
    <lineage>
        <taxon>Eukaryota</taxon>
        <taxon>Metazoa</taxon>
        <taxon>Ecdysozoa</taxon>
        <taxon>Nematoda</taxon>
        <taxon>Chromadorea</taxon>
        <taxon>Rhabditida</taxon>
        <taxon>Rhabditina</taxon>
        <taxon>Rhabditomorpha</taxon>
        <taxon>Strongyloidea</taxon>
        <taxon>Heterorhabditidae</taxon>
        <taxon>Heterorhabditis</taxon>
    </lineage>
</organism>
<dbReference type="Proteomes" id="UP000095283">
    <property type="component" value="Unplaced"/>
</dbReference>